<dbReference type="AlphaFoldDB" id="A0A229RLG2"/>
<proteinExistence type="predicted"/>
<dbReference type="EMBL" id="NMQU01000074">
    <property type="protein sequence ID" value="OXM47502.1"/>
    <property type="molecule type" value="Genomic_DNA"/>
</dbReference>
<organism evidence="1 2">
    <name type="scientific">Amycolatopsis alba DSM 44262</name>
    <dbReference type="NCBI Taxonomy" id="1125972"/>
    <lineage>
        <taxon>Bacteria</taxon>
        <taxon>Bacillati</taxon>
        <taxon>Actinomycetota</taxon>
        <taxon>Actinomycetes</taxon>
        <taxon>Pseudonocardiales</taxon>
        <taxon>Pseudonocardiaceae</taxon>
        <taxon>Amycolatopsis</taxon>
    </lineage>
</organism>
<dbReference type="RefSeq" id="WP_020636240.1">
    <property type="nucleotide sequence ID" value="NZ_KB913032.1"/>
</dbReference>
<reference evidence="1 2" key="1">
    <citation type="submission" date="2017-07" db="EMBL/GenBank/DDBJ databases">
        <title>Amycolatopsis alba DSM 44262 Genome sequencing and assembly.</title>
        <authorList>
            <person name="Kaur N."/>
            <person name="Mayilraj S."/>
        </authorList>
    </citation>
    <scope>NUCLEOTIDE SEQUENCE [LARGE SCALE GENOMIC DNA]</scope>
    <source>
        <strain evidence="1 2">DSM 44262</strain>
    </source>
</reference>
<dbReference type="Proteomes" id="UP000215563">
    <property type="component" value="Unassembled WGS sequence"/>
</dbReference>
<protein>
    <submittedName>
        <fullName evidence="1">Uncharacterized protein</fullName>
    </submittedName>
</protein>
<keyword evidence="2" id="KW-1185">Reference proteome</keyword>
<gene>
    <name evidence="1" type="ORF">CFP75_23750</name>
</gene>
<sequence length="133" mass="14114">MTTATLAGAPDDDAFDHACRLFMVELNAIPLTDLPTDTQKNPQLTNAFKAALITQVHRSAHVHGLTEAFRVVDAAYPDLTAHGHCTDAAVLAACGPLYGGLHHYRPATQAMLRDEARSLLTNAIAAVLDAKAA</sequence>
<name>A0A229RLG2_AMYAL</name>
<comment type="caution">
    <text evidence="1">The sequence shown here is derived from an EMBL/GenBank/DDBJ whole genome shotgun (WGS) entry which is preliminary data.</text>
</comment>
<accession>A0A229RLG2</accession>
<evidence type="ECO:0000313" key="2">
    <source>
        <dbReference type="Proteomes" id="UP000215563"/>
    </source>
</evidence>
<dbReference type="OrthoDB" id="3637932at2"/>
<evidence type="ECO:0000313" key="1">
    <source>
        <dbReference type="EMBL" id="OXM47502.1"/>
    </source>
</evidence>